<feature type="domain" description="Calcineurin-like phosphoesterase" evidence="1">
    <location>
        <begin position="4"/>
        <end position="196"/>
    </location>
</feature>
<gene>
    <name evidence="2" type="ORF">RBATCC27255_01700</name>
</gene>
<dbReference type="AlphaFoldDB" id="A0A2N0UK08"/>
<dbReference type="RefSeq" id="WP_101029623.1">
    <property type="nucleotide sequence ID" value="NZ_CABMMZ010000072.1"/>
</dbReference>
<accession>A0A2N0UK08</accession>
<dbReference type="InterPro" id="IPR014578">
    <property type="entry name" value="Pesterase_CT488"/>
</dbReference>
<dbReference type="EMBL" id="NNSR01000072">
    <property type="protein sequence ID" value="PKD27311.1"/>
    <property type="molecule type" value="Genomic_DNA"/>
</dbReference>
<dbReference type="PANTHER" id="PTHR31302">
    <property type="entry name" value="TRANSMEMBRANE PROTEIN WITH METALLOPHOSPHOESTERASE DOMAIN-RELATED"/>
    <property type="match status" value="1"/>
</dbReference>
<dbReference type="PIRSF" id="PIRSF033094">
    <property type="entry name" value="Pesterase_CT488"/>
    <property type="match status" value="1"/>
</dbReference>
<dbReference type="InterPro" id="IPR029052">
    <property type="entry name" value="Metallo-depent_PP-like"/>
</dbReference>
<sequence length="229" mass="26306">MALFAIADLHLSLGEDKPMDIFAGWSDYVSRLENNWKKVVADNDTVVVSGDISWAMKLEETLTDFTFVQNLPGKKIFLKGNHDYWWSTKTKMDVFLKNNSLDTISILFNNSYVVDGYAICGTRGWFLDNESQNDIKVLNREVGRLETSIQSAVKTGKEPIVFLHYPPVYGTTKCDEIFNVLLKYNIKKCYYGHLHGKKNMRFAVEGEYEGIDFKLISCDRLSFMPILVR</sequence>
<dbReference type="InterPro" id="IPR051158">
    <property type="entry name" value="Metallophosphoesterase_sf"/>
</dbReference>
<dbReference type="PANTHER" id="PTHR31302:SF22">
    <property type="entry name" value="PHOSPHOESTERASE"/>
    <property type="match status" value="1"/>
</dbReference>
<evidence type="ECO:0000313" key="3">
    <source>
        <dbReference type="Proteomes" id="UP000233425"/>
    </source>
</evidence>
<keyword evidence="3" id="KW-1185">Reference proteome</keyword>
<organism evidence="2 3">
    <name type="scientific">Ruminococcus bromii</name>
    <dbReference type="NCBI Taxonomy" id="40518"/>
    <lineage>
        <taxon>Bacteria</taxon>
        <taxon>Bacillati</taxon>
        <taxon>Bacillota</taxon>
        <taxon>Clostridia</taxon>
        <taxon>Eubacteriales</taxon>
        <taxon>Oscillospiraceae</taxon>
        <taxon>Ruminococcus</taxon>
    </lineage>
</organism>
<name>A0A2N0UK08_9FIRM</name>
<comment type="caution">
    <text evidence="2">The sequence shown here is derived from an EMBL/GenBank/DDBJ whole genome shotgun (WGS) entry which is preliminary data.</text>
</comment>
<evidence type="ECO:0000259" key="1">
    <source>
        <dbReference type="Pfam" id="PF00149"/>
    </source>
</evidence>
<keyword evidence="2" id="KW-0378">Hydrolase</keyword>
<dbReference type="Gene3D" id="3.60.21.10">
    <property type="match status" value="1"/>
</dbReference>
<dbReference type="SUPFAM" id="SSF56300">
    <property type="entry name" value="Metallo-dependent phosphatases"/>
    <property type="match status" value="1"/>
</dbReference>
<proteinExistence type="predicted"/>
<dbReference type="InterPro" id="IPR004843">
    <property type="entry name" value="Calcineurin-like_PHP"/>
</dbReference>
<reference evidence="2" key="1">
    <citation type="journal article" date="2018" name="Environ. Microbiol.">
        <title>Sporulation capability and amylosome conservation among diverse human colonic and rumen isolates of the keystone starch-degrader Ruminococcus bromii.</title>
        <authorList>
            <person name="Mukhopadhya I."/>
            <person name="Morais S."/>
            <person name="Laverde-Gomez J."/>
            <person name="Sheridan P.O."/>
            <person name="Walker A.W."/>
            <person name="Kelly W."/>
            <person name="Klieve A.V."/>
            <person name="Ouwerkerk D."/>
            <person name="Duncan S.H."/>
            <person name="Louis P."/>
            <person name="Koropatkin N."/>
            <person name="Cockburn D."/>
            <person name="Kibler R."/>
            <person name="Cooper P.J."/>
            <person name="Sandoval C."/>
            <person name="Crost E."/>
            <person name="Juge N."/>
            <person name="Bayer E.A."/>
            <person name="Flint H.J."/>
        </authorList>
    </citation>
    <scope>NUCLEOTIDE SEQUENCE [LARGE SCALE GENOMIC DNA]</scope>
    <source>
        <strain evidence="2">ATCC 27255</strain>
    </source>
</reference>
<dbReference type="Proteomes" id="UP000233425">
    <property type="component" value="Unassembled WGS sequence"/>
</dbReference>
<evidence type="ECO:0000313" key="2">
    <source>
        <dbReference type="EMBL" id="PKD27311.1"/>
    </source>
</evidence>
<dbReference type="GO" id="GO:0016787">
    <property type="term" value="F:hydrolase activity"/>
    <property type="evidence" value="ECO:0007669"/>
    <property type="project" value="UniProtKB-KW"/>
</dbReference>
<protein>
    <submittedName>
        <fullName evidence="2">Putative phosphoesterase or phosphohydrolase</fullName>
    </submittedName>
</protein>
<dbReference type="Pfam" id="PF00149">
    <property type="entry name" value="Metallophos"/>
    <property type="match status" value="1"/>
</dbReference>